<dbReference type="RefSeq" id="WP_119512147.1">
    <property type="nucleotide sequence ID" value="NZ_QXFK01000014.1"/>
</dbReference>
<name>A0A418NJ45_9SPHN</name>
<protein>
    <submittedName>
        <fullName evidence="1">Uncharacterized protein</fullName>
    </submittedName>
</protein>
<accession>A0A418NJ45</accession>
<evidence type="ECO:0000313" key="1">
    <source>
        <dbReference type="EMBL" id="RIV79315.1"/>
    </source>
</evidence>
<reference evidence="1 2" key="1">
    <citation type="submission" date="2018-08" db="EMBL/GenBank/DDBJ databases">
        <title>Altererythrobacter sp.Ery1 and Ery12, the genome sequencing of novel strains in genus Alterythrobacter.</title>
        <authorList>
            <person name="Cheng H."/>
            <person name="Wu Y.-H."/>
            <person name="Fang C."/>
            <person name="Xu X.-W."/>
        </authorList>
    </citation>
    <scope>NUCLEOTIDE SEQUENCE [LARGE SCALE GENOMIC DNA]</scope>
    <source>
        <strain evidence="1 2">Ery1</strain>
    </source>
</reference>
<organism evidence="1 2">
    <name type="scientific">Pelagerythrobacter aerophilus</name>
    <dbReference type="NCBI Taxonomy" id="2306995"/>
    <lineage>
        <taxon>Bacteria</taxon>
        <taxon>Pseudomonadati</taxon>
        <taxon>Pseudomonadota</taxon>
        <taxon>Alphaproteobacteria</taxon>
        <taxon>Sphingomonadales</taxon>
        <taxon>Erythrobacteraceae</taxon>
        <taxon>Pelagerythrobacter</taxon>
    </lineage>
</organism>
<keyword evidence="2" id="KW-1185">Reference proteome</keyword>
<sequence length="320" mass="33661">MNESGTNSASYSPIEAVLAGELARGDLVLGTVGPMLGMLLANHDSALFSDEIVANVRGMGLHVARQTLVAQANAAGIEDPFAFAAEHGDALAESLARNLQFLGHCHALALEHRLAMQLDRRNAIDPVLSPLLQSLIASSDTDTSQLAMALLAAQARFVQQQRRVELPLAELPPPLFEHALSVWRAQAGGTDENAVEQADKRLRDAYDPHATRLALLERAAGAVGDGMRPALSIGHAGTGLFLSALALAAGQDRDLVAVSINESQVGRLALALRAAGLKPEQIAEQFVLIHPGITLPGAFDTLRADRAATILAASDRQALG</sequence>
<dbReference type="AlphaFoldDB" id="A0A418NJ45"/>
<comment type="caution">
    <text evidence="1">The sequence shown here is derived from an EMBL/GenBank/DDBJ whole genome shotgun (WGS) entry which is preliminary data.</text>
</comment>
<evidence type="ECO:0000313" key="2">
    <source>
        <dbReference type="Proteomes" id="UP000285092"/>
    </source>
</evidence>
<dbReference type="EMBL" id="QXFK01000014">
    <property type="protein sequence ID" value="RIV79315.1"/>
    <property type="molecule type" value="Genomic_DNA"/>
</dbReference>
<dbReference type="OrthoDB" id="7390251at2"/>
<gene>
    <name evidence="1" type="ORF">D2V04_04770</name>
</gene>
<proteinExistence type="predicted"/>
<dbReference type="Proteomes" id="UP000285092">
    <property type="component" value="Unassembled WGS sequence"/>
</dbReference>